<feature type="transmembrane region" description="Helical" evidence="1">
    <location>
        <begin position="6"/>
        <end position="26"/>
    </location>
</feature>
<dbReference type="AlphaFoldDB" id="A0A4Y1ZQJ3"/>
<evidence type="ECO:0000256" key="1">
    <source>
        <dbReference type="SAM" id="Phobius"/>
    </source>
</evidence>
<dbReference type="EMBL" id="BGPR01076676">
    <property type="protein sequence ID" value="GBL62067.1"/>
    <property type="molecule type" value="Genomic_DNA"/>
</dbReference>
<accession>A0A4Y1ZQJ3</accession>
<dbReference type="OrthoDB" id="6423118at2759"/>
<name>A0A4Y1ZQJ3_ARAVE</name>
<keyword evidence="1" id="KW-0472">Membrane</keyword>
<proteinExistence type="predicted"/>
<gene>
    <name evidence="2" type="ORF">AVEN_180582_1</name>
</gene>
<feature type="transmembrane region" description="Helical" evidence="1">
    <location>
        <begin position="98"/>
        <end position="115"/>
    </location>
</feature>
<keyword evidence="1" id="KW-1133">Transmembrane helix</keyword>
<feature type="transmembrane region" description="Helical" evidence="1">
    <location>
        <begin position="66"/>
        <end position="86"/>
    </location>
</feature>
<keyword evidence="1" id="KW-0812">Transmembrane</keyword>
<keyword evidence="3" id="KW-1185">Reference proteome</keyword>
<reference evidence="2 3" key="1">
    <citation type="journal article" date="2019" name="Sci. Rep.">
        <title>Orb-weaving spider Araneus ventricosus genome elucidates the spidroin gene catalogue.</title>
        <authorList>
            <person name="Kono N."/>
            <person name="Nakamura H."/>
            <person name="Ohtoshi R."/>
            <person name="Moran D.A.P."/>
            <person name="Shinohara A."/>
            <person name="Yoshida Y."/>
            <person name="Fujiwara M."/>
            <person name="Mori M."/>
            <person name="Tomita M."/>
            <person name="Arakawa K."/>
        </authorList>
    </citation>
    <scope>NUCLEOTIDE SEQUENCE [LARGE SCALE GENOMIC DNA]</scope>
</reference>
<evidence type="ECO:0000313" key="2">
    <source>
        <dbReference type="EMBL" id="GBL62067.1"/>
    </source>
</evidence>
<comment type="caution">
    <text evidence="2">The sequence shown here is derived from an EMBL/GenBank/DDBJ whole genome shotgun (WGS) entry which is preliminary data.</text>
</comment>
<protein>
    <submittedName>
        <fullName evidence="2">Uncharacterized protein</fullName>
    </submittedName>
</protein>
<sequence length="140" mass="15645">MMKYLFMMPVMTMVFFVPVGTFMLEVHKSKQSREQRENNVETNSRTCLKWSEIVTKKELSSIYQSLLKSSPVIISSVLGVILNLSFKSKLPAVLHHPLKVVAATVPGCVLSLLGFNMVRKERYLITSAVVAAAVLLAVKM</sequence>
<dbReference type="Proteomes" id="UP000499080">
    <property type="component" value="Unassembled WGS sequence"/>
</dbReference>
<organism evidence="2 3">
    <name type="scientific">Araneus ventricosus</name>
    <name type="common">Orbweaver spider</name>
    <name type="synonym">Epeira ventricosa</name>
    <dbReference type="NCBI Taxonomy" id="182803"/>
    <lineage>
        <taxon>Eukaryota</taxon>
        <taxon>Metazoa</taxon>
        <taxon>Ecdysozoa</taxon>
        <taxon>Arthropoda</taxon>
        <taxon>Chelicerata</taxon>
        <taxon>Arachnida</taxon>
        <taxon>Araneae</taxon>
        <taxon>Araneomorphae</taxon>
        <taxon>Entelegynae</taxon>
        <taxon>Araneoidea</taxon>
        <taxon>Araneidae</taxon>
        <taxon>Araneus</taxon>
    </lineage>
</organism>
<evidence type="ECO:0000313" key="3">
    <source>
        <dbReference type="Proteomes" id="UP000499080"/>
    </source>
</evidence>